<dbReference type="PROSITE" id="PS51257">
    <property type="entry name" value="PROKAR_LIPOPROTEIN"/>
    <property type="match status" value="1"/>
</dbReference>
<proteinExistence type="predicted"/>
<name>A0ABV8J8Y0_9ACTN</name>
<dbReference type="Proteomes" id="UP001595867">
    <property type="component" value="Unassembled WGS sequence"/>
</dbReference>
<reference evidence="2" key="1">
    <citation type="journal article" date="2019" name="Int. J. Syst. Evol. Microbiol.">
        <title>The Global Catalogue of Microorganisms (GCM) 10K type strain sequencing project: providing services to taxonomists for standard genome sequencing and annotation.</title>
        <authorList>
            <consortium name="The Broad Institute Genomics Platform"/>
            <consortium name="The Broad Institute Genome Sequencing Center for Infectious Disease"/>
            <person name="Wu L."/>
            <person name="Ma J."/>
        </authorList>
    </citation>
    <scope>NUCLEOTIDE SEQUENCE [LARGE SCALE GENOMIC DNA]</scope>
    <source>
        <strain evidence="2">TBRC 5832</strain>
    </source>
</reference>
<keyword evidence="2" id="KW-1185">Reference proteome</keyword>
<evidence type="ECO:0000313" key="2">
    <source>
        <dbReference type="Proteomes" id="UP001595867"/>
    </source>
</evidence>
<gene>
    <name evidence="1" type="ORF">ACFO0C_41530</name>
</gene>
<protein>
    <recommendedName>
        <fullName evidence="3">Lipoprotein</fullName>
    </recommendedName>
</protein>
<organism evidence="1 2">
    <name type="scientific">Actinoplanes subglobosus</name>
    <dbReference type="NCBI Taxonomy" id="1547892"/>
    <lineage>
        <taxon>Bacteria</taxon>
        <taxon>Bacillati</taxon>
        <taxon>Actinomycetota</taxon>
        <taxon>Actinomycetes</taxon>
        <taxon>Micromonosporales</taxon>
        <taxon>Micromonosporaceae</taxon>
        <taxon>Actinoplanes</taxon>
    </lineage>
</organism>
<dbReference type="RefSeq" id="WP_378072333.1">
    <property type="nucleotide sequence ID" value="NZ_JBHSBL010000028.1"/>
</dbReference>
<accession>A0ABV8J8Y0</accession>
<sequence length="176" mass="18797">MHARVTTTVAVLLTVIAGGCARAEVEPAGPGPVAPEVHARWESCPPAGDPNESTLEAYGLPVLDDAFQPVAAVVCRVELRERAGGGTETIAEELRAEDVGALVTALRLPDEAATAQACTEEFHLVPWLALLDREGRWVRPGVPIDSCRKPRIEFRTALGELTTTTVSSRIVEQPGR</sequence>
<dbReference type="EMBL" id="JBHSBL010000028">
    <property type="protein sequence ID" value="MFC4071457.1"/>
    <property type="molecule type" value="Genomic_DNA"/>
</dbReference>
<comment type="caution">
    <text evidence="1">The sequence shown here is derived from an EMBL/GenBank/DDBJ whole genome shotgun (WGS) entry which is preliminary data.</text>
</comment>
<evidence type="ECO:0000313" key="1">
    <source>
        <dbReference type="EMBL" id="MFC4071457.1"/>
    </source>
</evidence>
<evidence type="ECO:0008006" key="3">
    <source>
        <dbReference type="Google" id="ProtNLM"/>
    </source>
</evidence>